<dbReference type="AlphaFoldDB" id="A0A177MNH0"/>
<dbReference type="EMBL" id="LUUH01000030">
    <property type="protein sequence ID" value="OAI06985.1"/>
    <property type="molecule type" value="Genomic_DNA"/>
</dbReference>
<sequence length="112" mass="12117">MQHRFATILLVLMAIMPVVVAFAHYSVLASQLSVAQMVVAADDMDDGGGLASKHADHCQSATAKPHLASCSFHVCVDCAITTSFGFFPIHGALVTIALRKYLPLFRCWFPPI</sequence>
<protein>
    <submittedName>
        <fullName evidence="1">Uncharacterized protein</fullName>
    </submittedName>
</protein>
<proteinExistence type="predicted"/>
<comment type="caution">
    <text evidence="1">The sequence shown here is derived from an EMBL/GenBank/DDBJ whole genome shotgun (WGS) entry which is preliminary data.</text>
</comment>
<evidence type="ECO:0000313" key="2">
    <source>
        <dbReference type="Proteomes" id="UP000077763"/>
    </source>
</evidence>
<name>A0A177MNH0_METMH</name>
<dbReference type="Proteomes" id="UP000077763">
    <property type="component" value="Unassembled WGS sequence"/>
</dbReference>
<organism evidence="1 2">
    <name type="scientific">Methylomonas methanica</name>
    <dbReference type="NCBI Taxonomy" id="421"/>
    <lineage>
        <taxon>Bacteria</taxon>
        <taxon>Pseudomonadati</taxon>
        <taxon>Pseudomonadota</taxon>
        <taxon>Gammaproteobacteria</taxon>
        <taxon>Methylococcales</taxon>
        <taxon>Methylococcaceae</taxon>
        <taxon>Methylomonas</taxon>
    </lineage>
</organism>
<gene>
    <name evidence="1" type="ORF">A1353_08085</name>
</gene>
<evidence type="ECO:0000313" key="1">
    <source>
        <dbReference type="EMBL" id="OAI06985.1"/>
    </source>
</evidence>
<reference evidence="2" key="1">
    <citation type="submission" date="2016-03" db="EMBL/GenBank/DDBJ databases">
        <authorList>
            <person name="Heylen K."/>
            <person name="De Vos P."/>
            <person name="Vekeman B."/>
        </authorList>
    </citation>
    <scope>NUCLEOTIDE SEQUENCE [LARGE SCALE GENOMIC DNA]</scope>
    <source>
        <strain evidence="2">R-45371</strain>
    </source>
</reference>
<accession>A0A177MNH0</accession>